<evidence type="ECO:0008006" key="4">
    <source>
        <dbReference type="Google" id="ProtNLM"/>
    </source>
</evidence>
<organism evidence="2 3">
    <name type="scientific">Streptomyces xanthii</name>
    <dbReference type="NCBI Taxonomy" id="2768069"/>
    <lineage>
        <taxon>Bacteria</taxon>
        <taxon>Bacillati</taxon>
        <taxon>Actinomycetota</taxon>
        <taxon>Actinomycetes</taxon>
        <taxon>Kitasatosporales</taxon>
        <taxon>Streptomycetaceae</taxon>
        <taxon>Streptomyces</taxon>
    </lineage>
</organism>
<keyword evidence="1" id="KW-0812">Transmembrane</keyword>
<sequence length="156" mass="17330">MATEVWAPLFSLAGVLLGGGLTALSQRATQRSAERLEERRQAVADREARRAEQLQAIKDFLACVQEAEGVAYRRPEEWGEDEAWLGAASAAMGRLWIAERHLVLVGHAGLHDPVRAYARALNQAVWREIGDVEVNEHLEEHKTLFMDTARASLAAF</sequence>
<evidence type="ECO:0000313" key="3">
    <source>
        <dbReference type="Proteomes" id="UP000516428"/>
    </source>
</evidence>
<dbReference type="RefSeq" id="WP_188340467.1">
    <property type="nucleotide sequence ID" value="NZ_CP061281.1"/>
</dbReference>
<keyword evidence="1" id="KW-1133">Transmembrane helix</keyword>
<evidence type="ECO:0000256" key="1">
    <source>
        <dbReference type="SAM" id="Phobius"/>
    </source>
</evidence>
<evidence type="ECO:0000313" key="2">
    <source>
        <dbReference type="EMBL" id="QNS07805.1"/>
    </source>
</evidence>
<proteinExistence type="predicted"/>
<accession>A0A7H1BGF0</accession>
<dbReference type="Proteomes" id="UP000516428">
    <property type="component" value="Chromosome"/>
</dbReference>
<gene>
    <name evidence="2" type="ORF">IAG42_32175</name>
</gene>
<keyword evidence="3" id="KW-1185">Reference proteome</keyword>
<keyword evidence="1" id="KW-0472">Membrane</keyword>
<reference evidence="2 3" key="1">
    <citation type="submission" date="2020-09" db="EMBL/GenBank/DDBJ databases">
        <title>A novel species.</title>
        <authorList>
            <person name="Gao J."/>
        </authorList>
    </citation>
    <scope>NUCLEOTIDE SEQUENCE [LARGE SCALE GENOMIC DNA]</scope>
    <source>
        <strain evidence="2 3">CRXT-Y-14</strain>
    </source>
</reference>
<name>A0A7H1BGF0_9ACTN</name>
<dbReference type="AlphaFoldDB" id="A0A7H1BGF0"/>
<feature type="transmembrane region" description="Helical" evidence="1">
    <location>
        <begin position="6"/>
        <end position="25"/>
    </location>
</feature>
<dbReference type="KEGG" id="sxn:IAG42_32175"/>
<dbReference type="EMBL" id="CP061281">
    <property type="protein sequence ID" value="QNS07805.1"/>
    <property type="molecule type" value="Genomic_DNA"/>
</dbReference>
<protein>
    <recommendedName>
        <fullName evidence="4">Protein kilB</fullName>
    </recommendedName>
</protein>